<dbReference type="Proteomes" id="UP000008144">
    <property type="component" value="Chromosome 14"/>
</dbReference>
<reference evidence="1" key="3">
    <citation type="submission" date="2025-08" db="UniProtKB">
        <authorList>
            <consortium name="Ensembl"/>
        </authorList>
    </citation>
    <scope>IDENTIFICATION</scope>
</reference>
<reference evidence="1" key="4">
    <citation type="submission" date="2025-09" db="UniProtKB">
        <authorList>
            <consortium name="Ensembl"/>
        </authorList>
    </citation>
    <scope>IDENTIFICATION</scope>
</reference>
<reference evidence="1" key="2">
    <citation type="journal article" date="2008" name="Genome Biol.">
        <title>Improved genome assembly and evidence-based global gene model set for the chordate Ciona intestinalis: new insight into intron and operon populations.</title>
        <authorList>
            <person name="Satou Y."/>
            <person name="Mineta K."/>
            <person name="Ogasawara M."/>
            <person name="Sasakura Y."/>
            <person name="Shoguchi E."/>
            <person name="Ueno K."/>
            <person name="Yamada L."/>
            <person name="Matsumoto J."/>
            <person name="Wasserscheid J."/>
            <person name="Dewar K."/>
            <person name="Wiley G.B."/>
            <person name="Macmil S.L."/>
            <person name="Roe B.A."/>
            <person name="Zeller R.W."/>
            <person name="Hastings K.E."/>
            <person name="Lemaire P."/>
            <person name="Lindquist E."/>
            <person name="Endo T."/>
            <person name="Hotta K."/>
            <person name="Inaba K."/>
        </authorList>
    </citation>
    <scope>NUCLEOTIDE SEQUENCE [LARGE SCALE GENOMIC DNA]</scope>
    <source>
        <strain evidence="1">wild type</strain>
    </source>
</reference>
<organism evidence="1 2">
    <name type="scientific">Ciona intestinalis</name>
    <name type="common">Transparent sea squirt</name>
    <name type="synonym">Ascidia intestinalis</name>
    <dbReference type="NCBI Taxonomy" id="7719"/>
    <lineage>
        <taxon>Eukaryota</taxon>
        <taxon>Metazoa</taxon>
        <taxon>Chordata</taxon>
        <taxon>Tunicata</taxon>
        <taxon>Ascidiacea</taxon>
        <taxon>Phlebobranchia</taxon>
        <taxon>Cionidae</taxon>
        <taxon>Ciona</taxon>
    </lineage>
</organism>
<proteinExistence type="predicted"/>
<dbReference type="EMBL" id="EAAA01001303">
    <property type="status" value="NOT_ANNOTATED_CDS"/>
    <property type="molecule type" value="Genomic_DNA"/>
</dbReference>
<name>H2XQ51_CIOIN</name>
<accession>H2XQ51</accession>
<dbReference type="AlphaFoldDB" id="H2XQ51"/>
<evidence type="ECO:0000313" key="1">
    <source>
        <dbReference type="Ensembl" id="ENSCINP00000031785.1"/>
    </source>
</evidence>
<sequence>MLPIQLHTDLRRSVQYCCVEGKVREGWVCFKGISCC</sequence>
<dbReference type="HOGENOM" id="CLU_3359372_0_0_1"/>
<reference evidence="2" key="1">
    <citation type="journal article" date="2002" name="Science">
        <title>The draft genome of Ciona intestinalis: insights into chordate and vertebrate origins.</title>
        <authorList>
            <person name="Dehal P."/>
            <person name="Satou Y."/>
            <person name="Campbell R.K."/>
            <person name="Chapman J."/>
            <person name="Degnan B."/>
            <person name="De Tomaso A."/>
            <person name="Davidson B."/>
            <person name="Di Gregorio A."/>
            <person name="Gelpke M."/>
            <person name="Goodstein D.M."/>
            <person name="Harafuji N."/>
            <person name="Hastings K.E."/>
            <person name="Ho I."/>
            <person name="Hotta K."/>
            <person name="Huang W."/>
            <person name="Kawashima T."/>
            <person name="Lemaire P."/>
            <person name="Martinez D."/>
            <person name="Meinertzhagen I.A."/>
            <person name="Necula S."/>
            <person name="Nonaka M."/>
            <person name="Putnam N."/>
            <person name="Rash S."/>
            <person name="Saiga H."/>
            <person name="Satake M."/>
            <person name="Terry A."/>
            <person name="Yamada L."/>
            <person name="Wang H.G."/>
            <person name="Awazu S."/>
            <person name="Azumi K."/>
            <person name="Boore J."/>
            <person name="Branno M."/>
            <person name="Chin-Bow S."/>
            <person name="DeSantis R."/>
            <person name="Doyle S."/>
            <person name="Francino P."/>
            <person name="Keys D.N."/>
            <person name="Haga S."/>
            <person name="Hayashi H."/>
            <person name="Hino K."/>
            <person name="Imai K.S."/>
            <person name="Inaba K."/>
            <person name="Kano S."/>
            <person name="Kobayashi K."/>
            <person name="Kobayashi M."/>
            <person name="Lee B.I."/>
            <person name="Makabe K.W."/>
            <person name="Manohar C."/>
            <person name="Matassi G."/>
            <person name="Medina M."/>
            <person name="Mochizuki Y."/>
            <person name="Mount S."/>
            <person name="Morishita T."/>
            <person name="Miura S."/>
            <person name="Nakayama A."/>
            <person name="Nishizaka S."/>
            <person name="Nomoto H."/>
            <person name="Ohta F."/>
            <person name="Oishi K."/>
            <person name="Rigoutsos I."/>
            <person name="Sano M."/>
            <person name="Sasaki A."/>
            <person name="Sasakura Y."/>
            <person name="Shoguchi E."/>
            <person name="Shin-i T."/>
            <person name="Spagnuolo A."/>
            <person name="Stainier D."/>
            <person name="Suzuki M.M."/>
            <person name="Tassy O."/>
            <person name="Takatori N."/>
            <person name="Tokuoka M."/>
            <person name="Yagi K."/>
            <person name="Yoshizaki F."/>
            <person name="Wada S."/>
            <person name="Zhang C."/>
            <person name="Hyatt P.D."/>
            <person name="Larimer F."/>
            <person name="Detter C."/>
            <person name="Doggett N."/>
            <person name="Glavina T."/>
            <person name="Hawkins T."/>
            <person name="Richardson P."/>
            <person name="Lucas S."/>
            <person name="Kohara Y."/>
            <person name="Levine M."/>
            <person name="Satoh N."/>
            <person name="Rokhsar D.S."/>
        </authorList>
    </citation>
    <scope>NUCLEOTIDE SEQUENCE [LARGE SCALE GENOMIC DNA]</scope>
</reference>
<dbReference type="InParanoid" id="H2XQ51"/>
<keyword evidence="2" id="KW-1185">Reference proteome</keyword>
<evidence type="ECO:0000313" key="2">
    <source>
        <dbReference type="Proteomes" id="UP000008144"/>
    </source>
</evidence>
<protein>
    <submittedName>
        <fullName evidence="1">Uncharacterized protein</fullName>
    </submittedName>
</protein>
<dbReference type="Ensembl" id="ENSCINT00000030354.1">
    <property type="protein sequence ID" value="ENSCINP00000031785.1"/>
    <property type="gene ID" value="ENSCING00000024625.1"/>
</dbReference>